<dbReference type="PANTHER" id="PTHR17630:SF105">
    <property type="entry name" value="DIENELACTONE HYDROLASE FAMILY PROTEIN (AFU_ORTHOLOGUE AFUA_4G08790)"/>
    <property type="match status" value="1"/>
</dbReference>
<evidence type="ECO:0000313" key="3">
    <source>
        <dbReference type="Proteomes" id="UP000070700"/>
    </source>
</evidence>
<dbReference type="InterPro" id="IPR029058">
    <property type="entry name" value="AB_hydrolase_fold"/>
</dbReference>
<evidence type="ECO:0000259" key="1">
    <source>
        <dbReference type="Pfam" id="PF01738"/>
    </source>
</evidence>
<dbReference type="Gene3D" id="3.40.50.1820">
    <property type="entry name" value="alpha/beta hydrolase"/>
    <property type="match status" value="1"/>
</dbReference>
<dbReference type="GeneID" id="28825319"/>
<dbReference type="PANTHER" id="PTHR17630">
    <property type="entry name" value="DIENELACTONE HYDROLASE"/>
    <property type="match status" value="1"/>
</dbReference>
<dbReference type="EMBL" id="KQ947423">
    <property type="protein sequence ID" value="KUJ12959.1"/>
    <property type="molecule type" value="Genomic_DNA"/>
</dbReference>
<gene>
    <name evidence="2" type="ORF">LY89DRAFT_687868</name>
</gene>
<reference evidence="2 3" key="1">
    <citation type="submission" date="2015-10" db="EMBL/GenBank/DDBJ databases">
        <title>Full genome of DAOMC 229536 Phialocephala scopiformis, a fungal endophyte of spruce producing the potent anti-insectan compound rugulosin.</title>
        <authorList>
            <consortium name="DOE Joint Genome Institute"/>
            <person name="Walker A.K."/>
            <person name="Frasz S.L."/>
            <person name="Seifert K.A."/>
            <person name="Miller J.D."/>
            <person name="Mondo S.J."/>
            <person name="Labutti K."/>
            <person name="Lipzen A."/>
            <person name="Dockter R."/>
            <person name="Kennedy M."/>
            <person name="Grigoriev I.V."/>
            <person name="Spatafora J.W."/>
        </authorList>
    </citation>
    <scope>NUCLEOTIDE SEQUENCE [LARGE SCALE GENOMIC DNA]</scope>
    <source>
        <strain evidence="2 3">CBS 120377</strain>
    </source>
</reference>
<dbReference type="Proteomes" id="UP000070700">
    <property type="component" value="Unassembled WGS sequence"/>
</dbReference>
<dbReference type="KEGG" id="psco:LY89DRAFT_687868"/>
<dbReference type="InParanoid" id="A0A194WZ32"/>
<name>A0A194WZ32_MOLSC</name>
<organism evidence="2 3">
    <name type="scientific">Mollisia scopiformis</name>
    <name type="common">Conifer needle endophyte fungus</name>
    <name type="synonym">Phialocephala scopiformis</name>
    <dbReference type="NCBI Taxonomy" id="149040"/>
    <lineage>
        <taxon>Eukaryota</taxon>
        <taxon>Fungi</taxon>
        <taxon>Dikarya</taxon>
        <taxon>Ascomycota</taxon>
        <taxon>Pezizomycotina</taxon>
        <taxon>Leotiomycetes</taxon>
        <taxon>Helotiales</taxon>
        <taxon>Mollisiaceae</taxon>
        <taxon>Mollisia</taxon>
    </lineage>
</organism>
<protein>
    <submittedName>
        <fullName evidence="2">Alpha/beta-hydrolase</fullName>
    </submittedName>
</protein>
<proteinExistence type="predicted"/>
<sequence>MSCPDCFRGGITTTHPTGTETTIHGLRTYVAQPSDGVTPKGIIVIITDAFGWEFPNNRVLSDHYAQNGGFLVYCPDFMNGNSLDPAAIPLTDKIMNPAPSWFSAIVYKPIYVFQVLTYAIPWKSKSSIEKTHPRVLSFFQALRKSDPPFPTQNLKIGAAGFCWGGKHTMMLAADSSSSRVQRPGSSTPEALLDCAFAAHPSYIEIPGDLEKLSVPTSVAVGDEDTVMKAPQARKMKEILDAKKGDFEVVIFPGAKHGFAIRTHPEDRNEVECAEKAERQAIEWFTKWLA</sequence>
<keyword evidence="3" id="KW-1185">Reference proteome</keyword>
<keyword evidence="2" id="KW-0378">Hydrolase</keyword>
<dbReference type="GO" id="GO:0016787">
    <property type="term" value="F:hydrolase activity"/>
    <property type="evidence" value="ECO:0007669"/>
    <property type="project" value="UniProtKB-KW"/>
</dbReference>
<accession>A0A194WZ32</accession>
<dbReference type="Pfam" id="PF01738">
    <property type="entry name" value="DLH"/>
    <property type="match status" value="1"/>
</dbReference>
<dbReference type="InterPro" id="IPR002925">
    <property type="entry name" value="Dienelactn_hydro"/>
</dbReference>
<feature type="domain" description="Dienelactone hydrolase" evidence="1">
    <location>
        <begin position="26"/>
        <end position="286"/>
    </location>
</feature>
<dbReference type="RefSeq" id="XP_018067314.1">
    <property type="nucleotide sequence ID" value="XM_018215593.1"/>
</dbReference>
<dbReference type="AlphaFoldDB" id="A0A194WZ32"/>
<dbReference type="SUPFAM" id="SSF53474">
    <property type="entry name" value="alpha/beta-Hydrolases"/>
    <property type="match status" value="1"/>
</dbReference>
<evidence type="ECO:0000313" key="2">
    <source>
        <dbReference type="EMBL" id="KUJ12959.1"/>
    </source>
</evidence>
<dbReference type="OrthoDB" id="17560at2759"/>